<evidence type="ECO:0000256" key="9">
    <source>
        <dbReference type="ARBA" id="ARBA00022729"/>
    </source>
</evidence>
<dbReference type="GO" id="GO:0008270">
    <property type="term" value="F:zinc ion binding"/>
    <property type="evidence" value="ECO:0007669"/>
    <property type="project" value="InterPro"/>
</dbReference>
<evidence type="ECO:0000256" key="8">
    <source>
        <dbReference type="ARBA" id="ARBA00022723"/>
    </source>
</evidence>
<dbReference type="SMART" id="SM01208">
    <property type="entry name" value="G5"/>
    <property type="match status" value="18"/>
</dbReference>
<dbReference type="Gene3D" id="2.20.230.10">
    <property type="entry name" value="Resuscitation-promoting factor rpfb"/>
    <property type="match status" value="18"/>
</dbReference>
<feature type="region of interest" description="Disordered" evidence="16">
    <location>
        <begin position="228"/>
        <end position="260"/>
    </location>
</feature>
<keyword evidence="5" id="KW-0964">Secreted</keyword>
<keyword evidence="15 17" id="KW-0472">Membrane</keyword>
<feature type="domain" description="G5" evidence="18">
    <location>
        <begin position="640"/>
        <end position="720"/>
    </location>
</feature>
<evidence type="ECO:0000313" key="19">
    <source>
        <dbReference type="EMBL" id="NYS96912.1"/>
    </source>
</evidence>
<dbReference type="GO" id="GO:0006508">
    <property type="term" value="P:proteolysis"/>
    <property type="evidence" value="ECO:0007669"/>
    <property type="project" value="UniProtKB-KW"/>
</dbReference>
<evidence type="ECO:0000256" key="10">
    <source>
        <dbReference type="ARBA" id="ARBA00022801"/>
    </source>
</evidence>
<feature type="domain" description="G5" evidence="18">
    <location>
        <begin position="1499"/>
        <end position="1579"/>
    </location>
</feature>
<dbReference type="NCBIfam" id="TIGR01168">
    <property type="entry name" value="YSIRK_signal"/>
    <property type="match status" value="1"/>
</dbReference>
<reference evidence="19 20" key="1">
    <citation type="submission" date="2020-07" db="EMBL/GenBank/DDBJ databases">
        <title>MOT database genomes.</title>
        <authorList>
            <person name="Joseph S."/>
            <person name="Aduse-Opoku J."/>
            <person name="Hashim A."/>
            <person name="Wade W."/>
            <person name="Curtis M."/>
        </authorList>
    </citation>
    <scope>NUCLEOTIDE SEQUENCE [LARGE SCALE GENOMIC DNA]</scope>
    <source>
        <strain evidence="19 20">STR</strain>
    </source>
</reference>
<dbReference type="Pfam" id="PF07501">
    <property type="entry name" value="G5"/>
    <property type="match status" value="17"/>
</dbReference>
<gene>
    <name evidence="19" type="ORF">HZY94_06965</name>
</gene>
<dbReference type="InterPro" id="IPR008006">
    <property type="entry name" value="Peptidase_M26_N_dom"/>
</dbReference>
<keyword evidence="9" id="KW-0732">Signal</keyword>
<comment type="cofactor">
    <cofactor evidence="1">
        <name>Zn(2+)</name>
        <dbReference type="ChEBI" id="CHEBI:29105"/>
    </cofactor>
</comment>
<evidence type="ECO:0000256" key="14">
    <source>
        <dbReference type="ARBA" id="ARBA00023088"/>
    </source>
</evidence>
<name>A0A7Z0M7R0_9STRE</name>
<feature type="domain" description="G5" evidence="18">
    <location>
        <begin position="1640"/>
        <end position="1720"/>
    </location>
</feature>
<dbReference type="InterPro" id="IPR011505">
    <property type="entry name" value="Peptidase_M26_C_dom"/>
</dbReference>
<evidence type="ECO:0000256" key="17">
    <source>
        <dbReference type="SAM" id="Phobius"/>
    </source>
</evidence>
<dbReference type="GO" id="GO:0016020">
    <property type="term" value="C:membrane"/>
    <property type="evidence" value="ECO:0007669"/>
    <property type="project" value="UniProtKB-SubCell"/>
</dbReference>
<evidence type="ECO:0000256" key="15">
    <source>
        <dbReference type="ARBA" id="ARBA00023136"/>
    </source>
</evidence>
<evidence type="ECO:0000313" key="20">
    <source>
        <dbReference type="Proteomes" id="UP000589521"/>
    </source>
</evidence>
<dbReference type="RefSeq" id="WP_179925586.1">
    <property type="nucleotide sequence ID" value="NZ_JACBXX010000145.1"/>
</dbReference>
<dbReference type="InterPro" id="IPR005877">
    <property type="entry name" value="YSIRK_signal_dom"/>
</dbReference>
<feature type="domain" description="G5" evidence="18">
    <location>
        <begin position="1781"/>
        <end position="1861"/>
    </location>
</feature>
<organism evidence="19 20">
    <name type="scientific">Streptococcus danieliae</name>
    <dbReference type="NCBI Taxonomy" id="747656"/>
    <lineage>
        <taxon>Bacteria</taxon>
        <taxon>Bacillati</taxon>
        <taxon>Bacillota</taxon>
        <taxon>Bacilli</taxon>
        <taxon>Lactobacillales</taxon>
        <taxon>Streptococcaceae</taxon>
        <taxon>Streptococcus</taxon>
    </lineage>
</organism>
<dbReference type="InterPro" id="IPR011098">
    <property type="entry name" value="G5_dom"/>
</dbReference>
<keyword evidence="10" id="KW-0378">Hydrolase</keyword>
<feature type="compositionally biased region" description="Low complexity" evidence="16">
    <location>
        <begin position="250"/>
        <end position="260"/>
    </location>
</feature>
<sequence>MNRERLQRFSLRKLSVGLLSTTIGSVFLPVTEQAVWANDQGVAGIGYKYVTEDELTEQEQQLIIRELPKYHEGEVSDYYLVYRLDKEAALDNLPDTGSQEANVLLGLGVTAFLIIGLAFGKNKKQKIASVLLVTTAGSAVLATDAFALINEKLAHYNQTVSSQADGQLPLPLEIPGHKYIGYLKVDQLGNILPLKTSGSFQLESINRLDSLSNPESFVLNVPAVLGPTTPNREETDATVVTPKPVPVGPTKPAETLKPEVPVTPEPPVVVEPEVPVTPEPPVVVPEVPVTPEPPVVVPEVPVTPEPPVVVVPEVPETPEPPVVVPEVPVTPEPPVVVVPEVPVTPEPPVVVVPEVPVIPEPPVVVVPEVPVTPEPPVVVEPEVPVTPEPPVVVEPEVPVTPEPPVVVEPEVPVTPEPPVVVEPEVPVTPELPVVVPEVPVTPEPPVVVPEVPVTPEPPVVIPEVPVTPEPPVVVPEVPVTPEPPVVVPEVPVTPEPPVVVPEVPVTPEPPVVVPEVPVTPEPPVVVPEVPVTPEPPVVVPEVPVTPEPPVVVPEVPVTPEPPVVVPEVPVTPEPLPEQESLELRYQDLIPETIYQADEQLAASLIQVIQEGVPGSSKIVWDTNKNELVSETVVVPPLNRIVRVGTKPTITSRELDFAEIRQETDKLQKGQEQIHVLGQQGLEITTVTYHLDPMTGQVTANAPVVEVRPAVDQILLVGTQDVLKVRREEIPFSICYQADEQLLAGSRIVEQEGENGFKEVIWNQSKNELVSEVLLLEPNPRIIRVGTKPTITTRELDFEEIRRPDSSLEEGQEQIQTLGQKGLEVKTTTYSLNPTTGVVLTNTPVVERIPAISQVILVGSKTPSVTRKEDVPFEVRYQADDSLVAGSRIIDQDGVVGQKEIVWNPLTNELIRETLVQQPLDQLVRVGTQPSISSRELDFEEIRQETADLDVGQEEVQVLGQKGLEVTTVTYHLDPVTGEITANTPSLERKPAINQIVRVGTRDLLETRQEVLPFDTIYQADDSLEADSRVVEQEGNLGTKEVVWNRTKDILVGETIVQPALARIIRVGVKTSISSKELAFEEIRQEDSNLEVGQERIQTLGQKGVEVTMITYSLDPTTGVVKANEPLVAISPAVPQVVFVGTKDVLVTRQEEVPFEQRYQADDNLDFGVRLVEQEGNPGLKEIVWNQTKDQAVSEKQVRPARPQLVRVGTKPVVSSRELDFQEIRQEDAELEKGKEYIQTVGQKGLETRTTTYTVDPLTGLVTMNPPVVEVSPAIDQVRVVGTKEELFPEPPQPPEEDQLETRQEELAFAIRYQADSSLEVGVQALVQEGVKGSKEIIWNQTKNELVRETVLTSPIPQLVRIGTKPMVTSRELDFQEIRQEDATLDKGQEQIQTLGQKGRETTTVTYTLDERTGQVTANAPVVETVPAVDQVRLVGTKDILETRQEELAFDTVYQADDSLEADSRVVEQEGSLGTKEVVWNKTKDELVRETVTLAPVNRLVRVGTKPVVTSRELDFQEIRQEDATLDKGQERIQTMGQKGRETTTVTYSLNEKTGEVAANAPLVETVPAVDQVLLVGTKDILETRQEELSFDTVYQADDSLNANSRVVEQEGSLGTKEVVWNKTKNELVRETVTLAPVNRLVRVGTKPVVTSRELDFQEIRQEDATLDKGQERIQTLGQKGRETTTVTYTLDERTGEVTANAPVVETVPAVDQVRLVGTKDILETRQEELSFDTVYQADDSLEADSRVVEQEGSLGTKEVVWNKTKDELVREIVVLTPVNRVIRVGTKPVVTSRELDFQEIRQEDATLDKGQERIQTPGQLGLEQTTVTYSLNEKTGEVTANTPVVETRQPVSQVLLVGTRELVKPVLRIQSVTENDDQATALVRYSLQDPDKQYRSAKALLYKGDVLVKEFPISHLDQPLTLSELDYFTDYTLKTSMTYGPAEAPTEEIQEDQALIRLEYKKIELKDIETVELYEKDGVSYRRLDNLATAKAPDQYVVQIQPNQSKAMLLPVSEIREVQKDGQSVYELTLSLPELVQGPNLGAYQSNLRIYVPKTGTNLSALNSYRVNYQNVFGAQAGRDVAYYNAEKLLPFYNKEYIVDQGNRIDPSHKLSQTRLVDVVPMADNRIVLDPNTDKAAINRLMLHYEDNTVAYVPLTFKGDFRNQRVAEYDLAGTSLIYTPESFLDSYQSVIDAVAPTLAAIQFDSAEVRQALGIAEGDQSKNLNDLYLEKAFNDLKANLPQELKKLLAADKAINATDGAVSDKLAKQIQENAVPLLLGMSYLNRWYNINYDTINVKDLSAYKLDFFGNQTASSLDHIIQLGKSGFDNLKASHNVRTFERSLASGKQKTDLFEYLEAYRHLFLPHKSNNQWLKDNTKAYLVENYSEIDEARQKQEAAMGQKNNKYSIGIYDRLASQSWAYKQMLLPLLTMSEESTYVISNMSTLVFGGYERYRYGKNLNLSQAEFIETMRATVDQGASLHRDYYDFWYRLLKPEMRELLFKSIIMYDGFMYHNPDGGKSWRTLHSPDASIQEFFGPTGRYYANNYSAGYATGNAVFYVGDRLLERYGITTLTHEMTHTFDGTIFFEGNGRREGLGAEYFARGLLEEPDFSNQSIIALPMTLQGNPDATDRYHAANPKERYQSMDDVNKYVKGMFDVIYLLEYLEGKAILSQNDDVKQKWLRKIENEYIKDRDGNDTHAGNKVRRLTSEEISNLREFTDLIDSDVIARRFYIDEGSVKRNSYYTIALTSPFYAALSNDKGAPGDLMFRRMAYELLAAKGYQAGFIPYVSNMYAQEAFDKGHKTWSSWYKRYVGVPNDKIIFDNIFRNEYNSWADFKKAMYQERIQKAQKLKPITIQYELGSATSKKEVTITSVEQMEELIRAAMAHDIKNIDRTTSHGPASWVNLLNGRIYNAYLRQTQDFRESIFND</sequence>
<keyword evidence="11" id="KW-0862">Zinc</keyword>
<feature type="domain" description="G5" evidence="18">
    <location>
        <begin position="1358"/>
        <end position="1438"/>
    </location>
</feature>
<evidence type="ECO:0000256" key="1">
    <source>
        <dbReference type="ARBA" id="ARBA00001947"/>
    </source>
</evidence>
<evidence type="ECO:0000256" key="3">
    <source>
        <dbReference type="ARBA" id="ARBA00005425"/>
    </source>
</evidence>
<accession>A0A7Z0M7R0</accession>
<feature type="domain" description="G5" evidence="18">
    <location>
        <begin position="781"/>
        <end position="861"/>
    </location>
</feature>
<evidence type="ECO:0000256" key="4">
    <source>
        <dbReference type="ARBA" id="ARBA00022512"/>
    </source>
</evidence>
<evidence type="ECO:0000256" key="6">
    <source>
        <dbReference type="ARBA" id="ARBA00022670"/>
    </source>
</evidence>
<keyword evidence="13" id="KW-0482">Metalloprotease</keyword>
<dbReference type="Proteomes" id="UP000589521">
    <property type="component" value="Unassembled WGS sequence"/>
</dbReference>
<dbReference type="Pfam" id="PF07580">
    <property type="entry name" value="Peptidase_M26_C"/>
    <property type="match status" value="1"/>
</dbReference>
<comment type="similarity">
    <text evidence="3">Belongs to the peptidase M26 family.</text>
</comment>
<comment type="caution">
    <text evidence="19">The sequence shown here is derived from an EMBL/GenBank/DDBJ whole genome shotgun (WGS) entry which is preliminary data.</text>
</comment>
<feature type="domain" description="G5" evidence="18">
    <location>
        <begin position="922"/>
        <end position="1002"/>
    </location>
</feature>
<keyword evidence="7 17" id="KW-0812">Transmembrane</keyword>
<evidence type="ECO:0000256" key="16">
    <source>
        <dbReference type="SAM" id="MobiDB-lite"/>
    </source>
</evidence>
<feature type="transmembrane region" description="Helical" evidence="17">
    <location>
        <begin position="12"/>
        <end position="30"/>
    </location>
</feature>
<dbReference type="Pfam" id="PF05342">
    <property type="entry name" value="Peptidase_M26_N"/>
    <property type="match status" value="1"/>
</dbReference>
<keyword evidence="12 17" id="KW-1133">Transmembrane helix</keyword>
<dbReference type="GO" id="GO:0005576">
    <property type="term" value="C:extracellular region"/>
    <property type="evidence" value="ECO:0007669"/>
    <property type="project" value="InterPro"/>
</dbReference>
<evidence type="ECO:0000256" key="13">
    <source>
        <dbReference type="ARBA" id="ARBA00023049"/>
    </source>
</evidence>
<feature type="transmembrane region" description="Helical" evidence="17">
    <location>
        <begin position="127"/>
        <end position="149"/>
    </location>
</feature>
<keyword evidence="4" id="KW-0134">Cell wall</keyword>
<dbReference type="PROSITE" id="PS51109">
    <property type="entry name" value="G5"/>
    <property type="match status" value="9"/>
</dbReference>
<keyword evidence="14" id="KW-0572">Peptidoglycan-anchor</keyword>
<feature type="domain" description="G5" evidence="18">
    <location>
        <begin position="1204"/>
        <end position="1284"/>
    </location>
</feature>
<dbReference type="GO" id="GO:0004222">
    <property type="term" value="F:metalloendopeptidase activity"/>
    <property type="evidence" value="ECO:0007669"/>
    <property type="project" value="InterPro"/>
</dbReference>
<dbReference type="Pfam" id="PF04650">
    <property type="entry name" value="YSIRK_signal"/>
    <property type="match status" value="1"/>
</dbReference>
<dbReference type="EMBL" id="JACBXX010000145">
    <property type="protein sequence ID" value="NYS96912.1"/>
    <property type="molecule type" value="Genomic_DNA"/>
</dbReference>
<feature type="transmembrane region" description="Helical" evidence="17">
    <location>
        <begin position="101"/>
        <end position="120"/>
    </location>
</feature>
<evidence type="ECO:0000256" key="5">
    <source>
        <dbReference type="ARBA" id="ARBA00022525"/>
    </source>
</evidence>
<dbReference type="Pfam" id="PF00746">
    <property type="entry name" value="Gram_pos_anchor"/>
    <property type="match status" value="1"/>
</dbReference>
<keyword evidence="8" id="KW-0479">Metal-binding</keyword>
<evidence type="ECO:0000256" key="11">
    <source>
        <dbReference type="ARBA" id="ARBA00022833"/>
    </source>
</evidence>
<proteinExistence type="inferred from homology"/>
<dbReference type="InterPro" id="IPR019931">
    <property type="entry name" value="LPXTG_anchor"/>
</dbReference>
<comment type="subcellular location">
    <subcellularLocation>
        <location evidence="2">Membrane</location>
        <topology evidence="2">Multi-pass membrane protein</topology>
    </subcellularLocation>
</comment>
<protein>
    <submittedName>
        <fullName evidence="19">G5 domain-containing protein</fullName>
    </submittedName>
</protein>
<evidence type="ECO:0000256" key="7">
    <source>
        <dbReference type="ARBA" id="ARBA00022692"/>
    </source>
</evidence>
<keyword evidence="6" id="KW-0645">Protease</keyword>
<evidence type="ECO:0000256" key="12">
    <source>
        <dbReference type="ARBA" id="ARBA00022989"/>
    </source>
</evidence>
<evidence type="ECO:0000259" key="18">
    <source>
        <dbReference type="PROSITE" id="PS51109"/>
    </source>
</evidence>
<evidence type="ECO:0000256" key="2">
    <source>
        <dbReference type="ARBA" id="ARBA00004141"/>
    </source>
</evidence>
<dbReference type="NCBIfam" id="TIGR01167">
    <property type="entry name" value="LPXTG_anchor"/>
    <property type="match status" value="1"/>
</dbReference>
<feature type="domain" description="G5" evidence="18">
    <location>
        <begin position="1063"/>
        <end position="1143"/>
    </location>
</feature>